<dbReference type="Proteomes" id="UP001163828">
    <property type="component" value="Unassembled WGS sequence"/>
</dbReference>
<name>A0ABQ8Q1N5_9AGAR</name>
<evidence type="ECO:0000313" key="3">
    <source>
        <dbReference type="Proteomes" id="UP001163828"/>
    </source>
</evidence>
<gene>
    <name evidence="2" type="ORF">F5050DRAFT_1811350</name>
</gene>
<feature type="compositionally biased region" description="Low complexity" evidence="1">
    <location>
        <begin position="65"/>
        <end position="74"/>
    </location>
</feature>
<comment type="caution">
    <text evidence="2">The sequence shown here is derived from an EMBL/GenBank/DDBJ whole genome shotgun (WGS) entry which is preliminary data.</text>
</comment>
<accession>A0ABQ8Q1N5</accession>
<keyword evidence="3" id="KW-1185">Reference proteome</keyword>
<feature type="region of interest" description="Disordered" evidence="1">
    <location>
        <begin position="1"/>
        <end position="76"/>
    </location>
</feature>
<dbReference type="EMBL" id="MU790842">
    <property type="protein sequence ID" value="KAJ3992570.1"/>
    <property type="molecule type" value="Genomic_DNA"/>
</dbReference>
<evidence type="ECO:0000313" key="2">
    <source>
        <dbReference type="EMBL" id="KAJ3992570.1"/>
    </source>
</evidence>
<proteinExistence type="predicted"/>
<evidence type="ECO:0000256" key="1">
    <source>
        <dbReference type="SAM" id="MobiDB-lite"/>
    </source>
</evidence>
<feature type="region of interest" description="Disordered" evidence="1">
    <location>
        <begin position="110"/>
        <end position="130"/>
    </location>
</feature>
<reference evidence="2" key="1">
    <citation type="submission" date="2022-08" db="EMBL/GenBank/DDBJ databases">
        <authorList>
            <consortium name="DOE Joint Genome Institute"/>
            <person name="Min B."/>
            <person name="Riley R."/>
            <person name="Sierra-Patev S."/>
            <person name="Naranjo-Ortiz M."/>
            <person name="Looney B."/>
            <person name="Konkel Z."/>
            <person name="Slot J.C."/>
            <person name="Sakamoto Y."/>
            <person name="Steenwyk J.L."/>
            <person name="Rokas A."/>
            <person name="Carro J."/>
            <person name="Camarero S."/>
            <person name="Ferreira P."/>
            <person name="Molpeceres G."/>
            <person name="Ruiz-Duenas F.J."/>
            <person name="Serrano A."/>
            <person name="Henrissat B."/>
            <person name="Drula E."/>
            <person name="Hughes K.W."/>
            <person name="Mata J.L."/>
            <person name="Ishikawa N.K."/>
            <person name="Vargas-Isla R."/>
            <person name="Ushijima S."/>
            <person name="Smith C.A."/>
            <person name="Ahrendt S."/>
            <person name="Andreopoulos W."/>
            <person name="He G."/>
            <person name="Labutti K."/>
            <person name="Lipzen A."/>
            <person name="Ng V."/>
            <person name="Sandor L."/>
            <person name="Barry K."/>
            <person name="Martinez A.T."/>
            <person name="Xiao Y."/>
            <person name="Gibbons J.G."/>
            <person name="Terashima K."/>
            <person name="Hibbett D.S."/>
            <person name="Grigoriev I.V."/>
        </authorList>
    </citation>
    <scope>NUCLEOTIDE SEQUENCE</scope>
    <source>
        <strain evidence="2">TFB10827</strain>
    </source>
</reference>
<sequence length="271" mass="29457">MCTKSPANAKRSRSQTPDQSLRYELFRRSPPAPSRTYGKNSRSRLRPNASRHAASMRTPSRHHSPPIASSSASPNHYAPSLAHESIILPATPSYPANPTRFPLDANLDMHTPHASKSPTPKAHCTSMEDDDDDEPVFLSMRLPVGPEPSCMVELDGLTQQGLSELRNALQDANGRIKALEEAAAERNMCGCCLDIMLQPFMEPVPLPAHHSSGHFHSDPARCLSHFPTEMGLILLPPMPPYLPHFPLLSLMSSQGVGIVLPGSMISGGVPI</sequence>
<organism evidence="2 3">
    <name type="scientific">Lentinula boryana</name>
    <dbReference type="NCBI Taxonomy" id="40481"/>
    <lineage>
        <taxon>Eukaryota</taxon>
        <taxon>Fungi</taxon>
        <taxon>Dikarya</taxon>
        <taxon>Basidiomycota</taxon>
        <taxon>Agaricomycotina</taxon>
        <taxon>Agaricomycetes</taxon>
        <taxon>Agaricomycetidae</taxon>
        <taxon>Agaricales</taxon>
        <taxon>Marasmiineae</taxon>
        <taxon>Omphalotaceae</taxon>
        <taxon>Lentinula</taxon>
    </lineage>
</organism>
<protein>
    <submittedName>
        <fullName evidence="2">Uncharacterized protein</fullName>
    </submittedName>
</protein>